<reference evidence="1 2" key="1">
    <citation type="submission" date="2016-05" db="EMBL/GenBank/DDBJ databases">
        <title>Genomic Taxonomy of the Vibrionaceae.</title>
        <authorList>
            <person name="Gomez-Gil B."/>
            <person name="Enciso-Ibarra J."/>
        </authorList>
    </citation>
    <scope>NUCLEOTIDE SEQUENCE [LARGE SCALE GENOMIC DNA]</scope>
    <source>
        <strain evidence="1 2">CAIM 1920</strain>
    </source>
</reference>
<gene>
    <name evidence="1" type="ORF">A8L45_01090</name>
</gene>
<dbReference type="Proteomes" id="UP000094936">
    <property type="component" value="Unassembled WGS sequence"/>
</dbReference>
<proteinExistence type="predicted"/>
<dbReference type="AlphaFoldDB" id="A0A1C3ESP7"/>
<protein>
    <recommendedName>
        <fullName evidence="3">Pentapeptide repeat-containing protein</fullName>
    </recommendedName>
</protein>
<sequence length="570" mass="64234">MTDQMKVILKGKAAVTLWQQGRDAWNRWVGEHPEADISFESTDLSSYQHINFTGYHFPNGLISFKKTIFGDGETNFDRAKFGHCQVDFTGAMFGLGKLSFLSSEFEAGQFNFNNVHCGDTEIVFDMAAFGHINADFSQTEFGKGNLSFRHVTFSDGDINFSNSRFAGGNVSFSDSVFNTGDINFSGTHFGKGNTLFKGTRFIGGNVHFIDASFEGPLVSFSETHFGDTDVNFSDASFGDRNVNFEHVFFKCGDVDFSGAHFHCNDVSFFAARFEICRVNFTSAKFRCETCEFNKMYLDQSPIRFNSILIGAEIFEFEDSIMNHFVDLRDIIIDENVQKLSFRHTAFRDSLSFSISGSSSMIPDFTESLLPTQVCVPMLNVDLLIQRKGIFTKALRPNDSEKLRILRRLVEKSGNTRLSKKLWKLQRRAQRWHTLTRLESVLDILVSFISGYGQYVCRPLFIILVLILLHTVFSVSDFSPQSLNQKDLVASAKELLLLTQHDWLASLSFAIHELFPYLPNIGSLNNQDSITSHSLTTVLTPLPTSVRIICQFFCIVCAVSALIGIRNGFKD</sequence>
<dbReference type="RefSeq" id="WP_068898331.1">
    <property type="nucleotide sequence ID" value="NZ_JBHUIF010000002.1"/>
</dbReference>
<comment type="caution">
    <text evidence="1">The sequence shown here is derived from an EMBL/GenBank/DDBJ whole genome shotgun (WGS) entry which is preliminary data.</text>
</comment>
<organism evidence="1 2">
    <name type="scientific">Veronia pacifica</name>
    <dbReference type="NCBI Taxonomy" id="1080227"/>
    <lineage>
        <taxon>Bacteria</taxon>
        <taxon>Pseudomonadati</taxon>
        <taxon>Pseudomonadota</taxon>
        <taxon>Gammaproteobacteria</taxon>
        <taxon>Vibrionales</taxon>
        <taxon>Vibrionaceae</taxon>
        <taxon>Veronia</taxon>
    </lineage>
</organism>
<name>A0A1C3ESP7_9GAMM</name>
<accession>A0A1C3ESP7</accession>
<dbReference type="EMBL" id="LYBM01000001">
    <property type="protein sequence ID" value="ODA36229.1"/>
    <property type="molecule type" value="Genomic_DNA"/>
</dbReference>
<dbReference type="STRING" id="1080227.A8L45_01090"/>
<dbReference type="OrthoDB" id="7366205at2"/>
<evidence type="ECO:0008006" key="3">
    <source>
        <dbReference type="Google" id="ProtNLM"/>
    </source>
</evidence>
<evidence type="ECO:0000313" key="2">
    <source>
        <dbReference type="Proteomes" id="UP000094936"/>
    </source>
</evidence>
<evidence type="ECO:0000313" key="1">
    <source>
        <dbReference type="EMBL" id="ODA36229.1"/>
    </source>
</evidence>
<keyword evidence="2" id="KW-1185">Reference proteome</keyword>